<keyword evidence="1" id="KW-0812">Transmembrane</keyword>
<dbReference type="AlphaFoldDB" id="A0A6J7E269"/>
<evidence type="ECO:0000313" key="2">
    <source>
        <dbReference type="EMBL" id="CAB4874934.1"/>
    </source>
</evidence>
<keyword evidence="1" id="KW-1133">Transmembrane helix</keyword>
<accession>A0A6J7E269</accession>
<sequence length="224" mass="24131">MTSLKVIRISALVMALAFVMHSLNGFFIERTFLGLTSFNDYSVISKLQGAIGSIPWKLSGIGHFATAFAVLVLSISLSELAKADGYGGARLMGRLGIVSAVGFTVNGVENGIGAQVVHLLQQNNADVVGIQAASIASFSIFEAIMNAVAIVMFGAFLITVTIWGRRFGYFSKSLVIFGWVAGMSGIFMAFVYLPAYLFFYLIWLIWFLIVVKSSGMVKEPVTAA</sequence>
<protein>
    <submittedName>
        <fullName evidence="2">Unannotated protein</fullName>
    </submittedName>
</protein>
<feature type="transmembrane region" description="Helical" evidence="1">
    <location>
        <begin position="61"/>
        <end position="81"/>
    </location>
</feature>
<feature type="transmembrane region" description="Helical" evidence="1">
    <location>
        <begin position="143"/>
        <end position="164"/>
    </location>
</feature>
<feature type="transmembrane region" description="Helical" evidence="1">
    <location>
        <begin position="176"/>
        <end position="209"/>
    </location>
</feature>
<keyword evidence="1" id="KW-0472">Membrane</keyword>
<organism evidence="2">
    <name type="scientific">freshwater metagenome</name>
    <dbReference type="NCBI Taxonomy" id="449393"/>
    <lineage>
        <taxon>unclassified sequences</taxon>
        <taxon>metagenomes</taxon>
        <taxon>ecological metagenomes</taxon>
    </lineage>
</organism>
<gene>
    <name evidence="2" type="ORF">UFOPK3401_01020</name>
</gene>
<proteinExistence type="predicted"/>
<name>A0A6J7E269_9ZZZZ</name>
<evidence type="ECO:0000256" key="1">
    <source>
        <dbReference type="SAM" id="Phobius"/>
    </source>
</evidence>
<dbReference type="EMBL" id="CAFBLM010000046">
    <property type="protein sequence ID" value="CAB4874934.1"/>
    <property type="molecule type" value="Genomic_DNA"/>
</dbReference>
<reference evidence="2" key="1">
    <citation type="submission" date="2020-05" db="EMBL/GenBank/DDBJ databases">
        <authorList>
            <person name="Chiriac C."/>
            <person name="Salcher M."/>
            <person name="Ghai R."/>
            <person name="Kavagutti S V."/>
        </authorList>
    </citation>
    <scope>NUCLEOTIDE SEQUENCE</scope>
</reference>